<evidence type="ECO:0000313" key="2">
    <source>
        <dbReference type="EMBL" id="CAF4589694.1"/>
    </source>
</evidence>
<evidence type="ECO:0000313" key="5">
    <source>
        <dbReference type="Proteomes" id="UP000681720"/>
    </source>
</evidence>
<dbReference type="Proteomes" id="UP000681720">
    <property type="component" value="Unassembled WGS sequence"/>
</dbReference>
<feature type="region of interest" description="Disordered" evidence="1">
    <location>
        <begin position="1"/>
        <end position="59"/>
    </location>
</feature>
<dbReference type="AlphaFoldDB" id="A0A8S3ASM5"/>
<evidence type="ECO:0000313" key="3">
    <source>
        <dbReference type="EMBL" id="CAF4737132.1"/>
    </source>
</evidence>
<reference evidence="3" key="1">
    <citation type="submission" date="2021-02" db="EMBL/GenBank/DDBJ databases">
        <authorList>
            <person name="Nowell W R."/>
        </authorList>
    </citation>
    <scope>NUCLEOTIDE SEQUENCE</scope>
</reference>
<name>A0A8S3ASM5_9BILA</name>
<proteinExistence type="predicted"/>
<dbReference type="EMBL" id="CAJOBJ010134701">
    <property type="protein sequence ID" value="CAF4737132.1"/>
    <property type="molecule type" value="Genomic_DNA"/>
</dbReference>
<protein>
    <submittedName>
        <fullName evidence="3">Uncharacterized protein</fullName>
    </submittedName>
</protein>
<organism evidence="3 5">
    <name type="scientific">Rotaria magnacalcarata</name>
    <dbReference type="NCBI Taxonomy" id="392030"/>
    <lineage>
        <taxon>Eukaryota</taxon>
        <taxon>Metazoa</taxon>
        <taxon>Spiralia</taxon>
        <taxon>Gnathifera</taxon>
        <taxon>Rotifera</taxon>
        <taxon>Eurotatoria</taxon>
        <taxon>Bdelloidea</taxon>
        <taxon>Philodinida</taxon>
        <taxon>Philodinidae</taxon>
        <taxon>Rotaria</taxon>
    </lineage>
</organism>
<evidence type="ECO:0000256" key="1">
    <source>
        <dbReference type="SAM" id="MobiDB-lite"/>
    </source>
</evidence>
<feature type="non-terminal residue" evidence="3">
    <location>
        <position position="59"/>
    </location>
</feature>
<dbReference type="EMBL" id="CAJOBH010138265">
    <property type="protein sequence ID" value="CAF4792397.1"/>
    <property type="molecule type" value="Genomic_DNA"/>
</dbReference>
<comment type="caution">
    <text evidence="3">The sequence shown here is derived from an EMBL/GenBank/DDBJ whole genome shotgun (WGS) entry which is preliminary data.</text>
</comment>
<sequence length="59" mass="6926">MFKNLPQRRLQQMHRRHHHQQQQNKSTHGSESDRMPMLSPSTIAVPNLMELANRSSPSH</sequence>
<evidence type="ECO:0000313" key="4">
    <source>
        <dbReference type="EMBL" id="CAF4792397.1"/>
    </source>
</evidence>
<dbReference type="Proteomes" id="UP000681967">
    <property type="component" value="Unassembled WGS sequence"/>
</dbReference>
<feature type="compositionally biased region" description="Basic residues" evidence="1">
    <location>
        <begin position="11"/>
        <end position="20"/>
    </location>
</feature>
<dbReference type="EMBL" id="CAJOBJ010101463">
    <property type="protein sequence ID" value="CAF4589694.1"/>
    <property type="molecule type" value="Genomic_DNA"/>
</dbReference>
<accession>A0A8S3ASM5</accession>
<gene>
    <name evidence="4" type="ORF">BYL167_LOCUS47780</name>
    <name evidence="2" type="ORF">GIL414_LOCUS38440</name>
    <name evidence="3" type="ORF">GIL414_LOCUS44546</name>
</gene>